<dbReference type="EMBL" id="LAJX01000310">
    <property type="protein sequence ID" value="KJV05080.1"/>
    <property type="molecule type" value="Genomic_DNA"/>
</dbReference>
<organism evidence="1 2">
    <name type="scientific">Methylocucumis oryzae</name>
    <dbReference type="NCBI Taxonomy" id="1632867"/>
    <lineage>
        <taxon>Bacteria</taxon>
        <taxon>Pseudomonadati</taxon>
        <taxon>Pseudomonadota</taxon>
        <taxon>Gammaproteobacteria</taxon>
        <taxon>Methylococcales</taxon>
        <taxon>Methylococcaceae</taxon>
        <taxon>Methylocucumis</taxon>
    </lineage>
</organism>
<reference evidence="1 2" key="2">
    <citation type="journal article" date="2016" name="Microb. Ecol.">
        <title>Genome Characteristics of a Novel Type I Methanotroph (Sn10-6) Isolated from a Flooded Indian Rice Field.</title>
        <authorList>
            <person name="Rahalkar M.C."/>
            <person name="Pandit P.S."/>
            <person name="Dhakephalkar P.K."/>
            <person name="Pore S."/>
            <person name="Arora P."/>
            <person name="Kapse N."/>
        </authorList>
    </citation>
    <scope>NUCLEOTIDE SEQUENCE [LARGE SCALE GENOMIC DNA]</scope>
    <source>
        <strain evidence="1 2">Sn10-6</strain>
    </source>
</reference>
<evidence type="ECO:0008006" key="3">
    <source>
        <dbReference type="Google" id="ProtNLM"/>
    </source>
</evidence>
<name>A0A0F3IE63_9GAMM</name>
<sequence>MLENCSAFIVDHSSDAILVADRNGVILSANSSLFKLHNSFKKGAKLSEVIPVDYCKQILSYGISNFQALIDFNETLTIGASKLIVTKVGVTYQDEEAILLLFRNVSGYLGFFRG</sequence>
<dbReference type="Proteomes" id="UP000033684">
    <property type="component" value="Unassembled WGS sequence"/>
</dbReference>
<dbReference type="AlphaFoldDB" id="A0A0F3IE63"/>
<evidence type="ECO:0000313" key="2">
    <source>
        <dbReference type="Proteomes" id="UP000033684"/>
    </source>
</evidence>
<reference evidence="2" key="1">
    <citation type="submission" date="2015-03" db="EMBL/GenBank/DDBJ databases">
        <title>Draft genome sequence of a novel methanotroph (Sn10-6) isolated from flooded ricefield rhizosphere in India.</title>
        <authorList>
            <person name="Pandit P.S."/>
            <person name="Pore S.D."/>
            <person name="Arora P."/>
            <person name="Kapse N.G."/>
            <person name="Dhakephalkar P.K."/>
            <person name="Rahalkar M.C."/>
        </authorList>
    </citation>
    <scope>NUCLEOTIDE SEQUENCE [LARGE SCALE GENOMIC DNA]</scope>
    <source>
        <strain evidence="2">Sn10-6</strain>
    </source>
</reference>
<gene>
    <name evidence="1" type="ORF">VZ94_20765</name>
</gene>
<protein>
    <recommendedName>
        <fullName evidence="3">PAS domain-containing protein</fullName>
    </recommendedName>
</protein>
<comment type="caution">
    <text evidence="1">The sequence shown here is derived from an EMBL/GenBank/DDBJ whole genome shotgun (WGS) entry which is preliminary data.</text>
</comment>
<evidence type="ECO:0000313" key="1">
    <source>
        <dbReference type="EMBL" id="KJV05080.1"/>
    </source>
</evidence>
<accession>A0A0F3IE63</accession>
<dbReference type="RefSeq" id="WP_045780700.1">
    <property type="nucleotide sequence ID" value="NZ_LAJX01000310.1"/>
</dbReference>
<keyword evidence="2" id="KW-1185">Reference proteome</keyword>
<proteinExistence type="predicted"/>